<keyword evidence="1" id="KW-0472">Membrane</keyword>
<dbReference type="AlphaFoldDB" id="A0A1G8FCA7"/>
<dbReference type="EMBL" id="FNCJ01000013">
    <property type="protein sequence ID" value="SDH79733.1"/>
    <property type="molecule type" value="Genomic_DNA"/>
</dbReference>
<evidence type="ECO:0000313" key="3">
    <source>
        <dbReference type="Proteomes" id="UP000199706"/>
    </source>
</evidence>
<name>A0A1G8FCA7_9BURK</name>
<organism evidence="2 3">
    <name type="scientific">Paraburkholderia phenazinium</name>
    <dbReference type="NCBI Taxonomy" id="60549"/>
    <lineage>
        <taxon>Bacteria</taxon>
        <taxon>Pseudomonadati</taxon>
        <taxon>Pseudomonadota</taxon>
        <taxon>Betaproteobacteria</taxon>
        <taxon>Burkholderiales</taxon>
        <taxon>Burkholderiaceae</taxon>
        <taxon>Paraburkholderia</taxon>
    </lineage>
</organism>
<gene>
    <name evidence="2" type="ORF">SAMN05216466_113127</name>
</gene>
<sequence>MAGTNIGQHVSPASEDLPALQRCEALTARRARRIRLLVLTVTASVLAIVAISAGLPSTGLAIYLAATLPFAFFS</sequence>
<protein>
    <submittedName>
        <fullName evidence="2">Uncharacterized protein</fullName>
    </submittedName>
</protein>
<evidence type="ECO:0000313" key="2">
    <source>
        <dbReference type="EMBL" id="SDH79733.1"/>
    </source>
</evidence>
<keyword evidence="1" id="KW-0812">Transmembrane</keyword>
<feature type="transmembrane region" description="Helical" evidence="1">
    <location>
        <begin position="36"/>
        <end position="66"/>
    </location>
</feature>
<reference evidence="2 3" key="1">
    <citation type="submission" date="2016-10" db="EMBL/GenBank/DDBJ databases">
        <authorList>
            <person name="de Groot N.N."/>
        </authorList>
    </citation>
    <scope>NUCLEOTIDE SEQUENCE [LARGE SCALE GENOMIC DNA]</scope>
    <source>
        <strain evidence="2 3">LMG 2247</strain>
    </source>
</reference>
<evidence type="ECO:0000256" key="1">
    <source>
        <dbReference type="SAM" id="Phobius"/>
    </source>
</evidence>
<dbReference type="RefSeq" id="WP_090688235.1">
    <property type="nucleotide sequence ID" value="NZ_CADERL010000013.1"/>
</dbReference>
<proteinExistence type="predicted"/>
<accession>A0A1G8FCA7</accession>
<keyword evidence="1" id="KW-1133">Transmembrane helix</keyword>
<dbReference type="Proteomes" id="UP000199706">
    <property type="component" value="Unassembled WGS sequence"/>
</dbReference>